<protein>
    <submittedName>
        <fullName evidence="1">Uncharacterized protein</fullName>
    </submittedName>
</protein>
<sequence>INMTRKSSSPMLKRAGRDIMSAKSSVRMPLAPRISLRMRPIRARRMTRKTIEAPAFASESLKAGSEHGRKMKASHPKAEVCGGRVKTGPWGFPGGAVVENLPANAGVTGSSPGLGRSHMPRSNWAREPQLLSLRVWSLCSATREAAIVRGPHTAMKSGPRLLQLGKALAQKRRPNTAINK</sequence>
<reference evidence="1" key="1">
    <citation type="submission" date="2023-09" db="UniProtKB">
        <authorList>
            <consortium name="Ensembl"/>
        </authorList>
    </citation>
    <scope>IDENTIFICATION</scope>
</reference>
<evidence type="ECO:0000313" key="1">
    <source>
        <dbReference type="Ensembl" id="ENSBMSP00010026019.1"/>
    </source>
</evidence>
<name>A0A8C0DUI9_BALMU</name>
<dbReference type="Ensembl" id="ENSBMST00010028645.1">
    <property type="protein sequence ID" value="ENSBMSP00010026019.1"/>
    <property type="gene ID" value="ENSBMSG00010018913.1"/>
</dbReference>
<organism evidence="1">
    <name type="scientific">Balaenoptera musculus</name>
    <name type="common">Blue whale</name>
    <dbReference type="NCBI Taxonomy" id="9771"/>
    <lineage>
        <taxon>Eukaryota</taxon>
        <taxon>Metazoa</taxon>
        <taxon>Chordata</taxon>
        <taxon>Craniata</taxon>
        <taxon>Vertebrata</taxon>
        <taxon>Euteleostomi</taxon>
        <taxon>Mammalia</taxon>
        <taxon>Eutheria</taxon>
        <taxon>Laurasiatheria</taxon>
        <taxon>Artiodactyla</taxon>
        <taxon>Whippomorpha</taxon>
        <taxon>Cetacea</taxon>
        <taxon>Mysticeti</taxon>
        <taxon>Balaenopteridae</taxon>
        <taxon>Balaenoptera</taxon>
    </lineage>
</organism>
<accession>A0A8C0DUI9</accession>
<proteinExistence type="predicted"/>
<dbReference type="GeneTree" id="ENSGT01030000235089"/>
<dbReference type="AlphaFoldDB" id="A0A8C0DUI9"/>